<evidence type="ECO:0000313" key="1">
    <source>
        <dbReference type="EMBL" id="MBX44435.1"/>
    </source>
</evidence>
<organism evidence="1">
    <name type="scientific">Rhizophora mucronata</name>
    <name type="common">Asiatic mangrove</name>
    <dbReference type="NCBI Taxonomy" id="61149"/>
    <lineage>
        <taxon>Eukaryota</taxon>
        <taxon>Viridiplantae</taxon>
        <taxon>Streptophyta</taxon>
        <taxon>Embryophyta</taxon>
        <taxon>Tracheophyta</taxon>
        <taxon>Spermatophyta</taxon>
        <taxon>Magnoliopsida</taxon>
        <taxon>eudicotyledons</taxon>
        <taxon>Gunneridae</taxon>
        <taxon>Pentapetalae</taxon>
        <taxon>rosids</taxon>
        <taxon>fabids</taxon>
        <taxon>Malpighiales</taxon>
        <taxon>Rhizophoraceae</taxon>
        <taxon>Rhizophora</taxon>
    </lineage>
</organism>
<accession>A0A2P2NPS1</accession>
<reference evidence="1" key="1">
    <citation type="submission" date="2018-02" db="EMBL/GenBank/DDBJ databases">
        <title>Rhizophora mucronata_Transcriptome.</title>
        <authorList>
            <person name="Meera S.P."/>
            <person name="Sreeshan A."/>
            <person name="Augustine A."/>
        </authorList>
    </citation>
    <scope>NUCLEOTIDE SEQUENCE</scope>
    <source>
        <tissue evidence="1">Leaf</tissue>
    </source>
</reference>
<proteinExistence type="predicted"/>
<dbReference type="EMBL" id="GGEC01063951">
    <property type="protein sequence ID" value="MBX44435.1"/>
    <property type="molecule type" value="Transcribed_RNA"/>
</dbReference>
<protein>
    <submittedName>
        <fullName evidence="1">Uncharacterized protein</fullName>
    </submittedName>
</protein>
<name>A0A2P2NPS1_RHIMU</name>
<dbReference type="AlphaFoldDB" id="A0A2P2NPS1"/>
<sequence>MDGSRRCLLLAPSICTHHPTRSVRLDRIHHKELILG</sequence>